<dbReference type="PANTHER" id="PTHR31286:SF179">
    <property type="entry name" value="RNASE H TYPE-1 DOMAIN-CONTAINING PROTEIN"/>
    <property type="match status" value="1"/>
</dbReference>
<evidence type="ECO:0000313" key="2">
    <source>
        <dbReference type="Proteomes" id="UP000233837"/>
    </source>
</evidence>
<dbReference type="InterPro" id="IPR040256">
    <property type="entry name" value="At4g02000-like"/>
</dbReference>
<sequence length="377" mass="44697">MRLLKWSMDFDIHAESPICLVWLSLPNLRIHFFDIKILQAIGSLFGRPLQVDQATTNKTRPSVARILVEIDITKEYPKEIWLGSDSCGYSQKVEFDKFPIFCSDCKLHGHDINSCFVLNPELKGNSKNYSPKSNPINSYYTWSNNRLWQRLDRILFNQFWIDKWPLTSVEHLSRSLSYHCPLLISIKKEIRINSIPTFRFQNMWILHNNFSNIVEANWNACLAPDNSVRGMVRLWMKLKRLKHYLNWWNKNHFKNIFANIKEMEKEVCRLEILTVSDSSFLNDLNIDKDNLVKFQDMEETYWKQKSASKHISEGDRNTKYFHALVNKKKSINFIDKIRDENGNWISDTLLHESVIDYFSNIFCNEVHVKQLDYSFLI</sequence>
<gene>
    <name evidence="1" type="ORF">MA16_Dca017700</name>
</gene>
<dbReference type="InterPro" id="IPR036691">
    <property type="entry name" value="Endo/exonu/phosph_ase_sf"/>
</dbReference>
<reference evidence="1 2" key="2">
    <citation type="journal article" date="2017" name="Nature">
        <title>The Apostasia genome and the evolution of orchids.</title>
        <authorList>
            <person name="Zhang G.Q."/>
            <person name="Liu K.W."/>
            <person name="Li Z."/>
            <person name="Lohaus R."/>
            <person name="Hsiao Y.Y."/>
            <person name="Niu S.C."/>
            <person name="Wang J.Y."/>
            <person name="Lin Y.C."/>
            <person name="Xu Q."/>
            <person name="Chen L.J."/>
            <person name="Yoshida K."/>
            <person name="Fujiwara S."/>
            <person name="Wang Z.W."/>
            <person name="Zhang Y.Q."/>
            <person name="Mitsuda N."/>
            <person name="Wang M."/>
            <person name="Liu G.H."/>
            <person name="Pecoraro L."/>
            <person name="Huang H.X."/>
            <person name="Xiao X.J."/>
            <person name="Lin M."/>
            <person name="Wu X.Y."/>
            <person name="Wu W.L."/>
            <person name="Chen Y.Y."/>
            <person name="Chang S.B."/>
            <person name="Sakamoto S."/>
            <person name="Ohme-Takagi M."/>
            <person name="Yagi M."/>
            <person name="Zeng S.J."/>
            <person name="Shen C.Y."/>
            <person name="Yeh C.M."/>
            <person name="Luo Y.B."/>
            <person name="Tsai W.C."/>
            <person name="Van de Peer Y."/>
            <person name="Liu Z.J."/>
        </authorList>
    </citation>
    <scope>NUCLEOTIDE SEQUENCE [LARGE SCALE GENOMIC DNA]</scope>
    <source>
        <tissue evidence="1">The whole plant</tissue>
    </source>
</reference>
<dbReference type="STRING" id="906689.A0A2I0WAJ8"/>
<dbReference type="Proteomes" id="UP000233837">
    <property type="component" value="Unassembled WGS sequence"/>
</dbReference>
<name>A0A2I0WAJ8_9ASPA</name>
<protein>
    <submittedName>
        <fullName evidence="1">Uncharacterized protein</fullName>
    </submittedName>
</protein>
<keyword evidence="2" id="KW-1185">Reference proteome</keyword>
<organism evidence="1 2">
    <name type="scientific">Dendrobium catenatum</name>
    <dbReference type="NCBI Taxonomy" id="906689"/>
    <lineage>
        <taxon>Eukaryota</taxon>
        <taxon>Viridiplantae</taxon>
        <taxon>Streptophyta</taxon>
        <taxon>Embryophyta</taxon>
        <taxon>Tracheophyta</taxon>
        <taxon>Spermatophyta</taxon>
        <taxon>Magnoliopsida</taxon>
        <taxon>Liliopsida</taxon>
        <taxon>Asparagales</taxon>
        <taxon>Orchidaceae</taxon>
        <taxon>Epidendroideae</taxon>
        <taxon>Malaxideae</taxon>
        <taxon>Dendrobiinae</taxon>
        <taxon>Dendrobium</taxon>
    </lineage>
</organism>
<reference evidence="1 2" key="1">
    <citation type="journal article" date="2016" name="Sci. Rep.">
        <title>The Dendrobium catenatum Lindl. genome sequence provides insights into polysaccharide synthase, floral development and adaptive evolution.</title>
        <authorList>
            <person name="Zhang G.Q."/>
            <person name="Xu Q."/>
            <person name="Bian C."/>
            <person name="Tsai W.C."/>
            <person name="Yeh C.M."/>
            <person name="Liu K.W."/>
            <person name="Yoshida K."/>
            <person name="Zhang L.S."/>
            <person name="Chang S.B."/>
            <person name="Chen F."/>
            <person name="Shi Y."/>
            <person name="Su Y.Y."/>
            <person name="Zhang Y.Q."/>
            <person name="Chen L.J."/>
            <person name="Yin Y."/>
            <person name="Lin M."/>
            <person name="Huang H."/>
            <person name="Deng H."/>
            <person name="Wang Z.W."/>
            <person name="Zhu S.L."/>
            <person name="Zhao X."/>
            <person name="Deng C."/>
            <person name="Niu S.C."/>
            <person name="Huang J."/>
            <person name="Wang M."/>
            <person name="Liu G.H."/>
            <person name="Yang H.J."/>
            <person name="Xiao X.J."/>
            <person name="Hsiao Y.Y."/>
            <person name="Wu W.L."/>
            <person name="Chen Y.Y."/>
            <person name="Mitsuda N."/>
            <person name="Ohme-Takagi M."/>
            <person name="Luo Y.B."/>
            <person name="Van de Peer Y."/>
            <person name="Liu Z.J."/>
        </authorList>
    </citation>
    <scope>NUCLEOTIDE SEQUENCE [LARGE SCALE GENOMIC DNA]</scope>
    <source>
        <tissue evidence="1">The whole plant</tissue>
    </source>
</reference>
<proteinExistence type="predicted"/>
<dbReference type="EMBL" id="KZ502813">
    <property type="protein sequence ID" value="PKU72689.1"/>
    <property type="molecule type" value="Genomic_DNA"/>
</dbReference>
<accession>A0A2I0WAJ8</accession>
<dbReference type="SUPFAM" id="SSF56219">
    <property type="entry name" value="DNase I-like"/>
    <property type="match status" value="1"/>
</dbReference>
<dbReference type="AlphaFoldDB" id="A0A2I0WAJ8"/>
<evidence type="ECO:0000313" key="1">
    <source>
        <dbReference type="EMBL" id="PKU72689.1"/>
    </source>
</evidence>
<dbReference type="PANTHER" id="PTHR31286">
    <property type="entry name" value="GLYCINE-RICH CELL WALL STRUCTURAL PROTEIN 1.8-LIKE"/>
    <property type="match status" value="1"/>
</dbReference>